<name>A0AAE3FM59_9EURY</name>
<dbReference type="AlphaFoldDB" id="A0AAE3FM59"/>
<evidence type="ECO:0000313" key="2">
    <source>
        <dbReference type="EMBL" id="MCL9812267.1"/>
    </source>
</evidence>
<feature type="transmembrane region" description="Helical" evidence="1">
    <location>
        <begin position="60"/>
        <end position="83"/>
    </location>
</feature>
<accession>A0AAE3FM59</accession>
<keyword evidence="1" id="KW-1133">Transmembrane helix</keyword>
<keyword evidence="1" id="KW-0472">Membrane</keyword>
<keyword evidence="1" id="KW-0812">Transmembrane</keyword>
<sequence length="95" mass="10035">MTRLDRRPSSWSSSVSLAMAYVVRGPYVGLFFVLLAGWAFQWFGTMMIAGGTALPEALFGAALVVAGGFLLFAALVATAYTVVRDAVAAAETQEP</sequence>
<protein>
    <submittedName>
        <fullName evidence="2">Uncharacterized protein</fullName>
    </submittedName>
</protein>
<proteinExistence type="predicted"/>
<comment type="caution">
    <text evidence="2">The sequence shown here is derived from an EMBL/GenBank/DDBJ whole genome shotgun (WGS) entry which is preliminary data.</text>
</comment>
<evidence type="ECO:0000313" key="3">
    <source>
        <dbReference type="Proteomes" id="UP001202674"/>
    </source>
</evidence>
<dbReference type="Proteomes" id="UP001202674">
    <property type="component" value="Unassembled WGS sequence"/>
</dbReference>
<organism evidence="2 3">
    <name type="scientific">Natranaeroarchaeum aerophilus</name>
    <dbReference type="NCBI Taxonomy" id="2917711"/>
    <lineage>
        <taxon>Archaea</taxon>
        <taxon>Methanobacteriati</taxon>
        <taxon>Methanobacteriota</taxon>
        <taxon>Stenosarchaea group</taxon>
        <taxon>Halobacteria</taxon>
        <taxon>Halobacteriales</taxon>
        <taxon>Natronoarchaeaceae</taxon>
        <taxon>Natranaeroarchaeum</taxon>
    </lineage>
</organism>
<evidence type="ECO:0000256" key="1">
    <source>
        <dbReference type="SAM" id="Phobius"/>
    </source>
</evidence>
<reference evidence="2 3" key="1">
    <citation type="journal article" date="2022" name="Syst. Appl. Microbiol.">
        <title>Natronocalculus amylovorans gen. nov., sp. nov., and Natranaeroarchaeum aerophilus sp. nov., dominant culturable amylolytic natronoarchaea from hypersaline soda lakes in southwestern Siberia.</title>
        <authorList>
            <person name="Sorokin D.Y."/>
            <person name="Elcheninov A.G."/>
            <person name="Khizhniak T.V."/>
            <person name="Koenen M."/>
            <person name="Bale N.J."/>
            <person name="Damste J.S.S."/>
            <person name="Kublanov I.V."/>
        </authorList>
    </citation>
    <scope>NUCLEOTIDE SEQUENCE [LARGE SCALE GENOMIC DNA]</scope>
    <source>
        <strain evidence="2 3">AArc-St1-1</strain>
    </source>
</reference>
<keyword evidence="3" id="KW-1185">Reference proteome</keyword>
<dbReference type="RefSeq" id="WP_250593797.1">
    <property type="nucleotide sequence ID" value="NZ_JAKRVY010000001.1"/>
</dbReference>
<gene>
    <name evidence="2" type="ORF">AArcSt11_01210</name>
</gene>
<feature type="transmembrane region" description="Helical" evidence="1">
    <location>
        <begin position="21"/>
        <end position="40"/>
    </location>
</feature>
<dbReference type="EMBL" id="JAKRVY010000001">
    <property type="protein sequence ID" value="MCL9812267.1"/>
    <property type="molecule type" value="Genomic_DNA"/>
</dbReference>